<feature type="region of interest" description="Disordered" evidence="1">
    <location>
        <begin position="337"/>
        <end position="357"/>
    </location>
</feature>
<accession>A0A1I4MSY1</accession>
<dbReference type="Proteomes" id="UP000199470">
    <property type="component" value="Unassembled WGS sequence"/>
</dbReference>
<gene>
    <name evidence="2" type="ORF">SAMN02982985_02598</name>
</gene>
<dbReference type="STRING" id="758825.SAMN02982985_02598"/>
<sequence length="422" mass="45441">MRRPSKDSSHKLSAESQRLVTFSQAVGQAASRVEERAWEHSLDAQLQKLLKTGHQDTIDTTLNSLFKEDLNAYDVLMDGVEAVSESTTVTVDVAGVPTQYDVLLVAAPILAWTRFSIASGAISGELLSTLSAHFAAHLLADGTQVAMSPALYSIDQLPRSHVETYAKTHKLAQAALKGTALKADNKAPETAPFLADTRYLLVAVVAPAGGPLFRWQMPANQANFIAERGKALEQWRAQATPTVARLLPGCGIELLLPEAYYMACREADKLIRPVSIRAAVHYLTHTLGVEASELRAVIAGFGEESADGQVDEYRIGFTQRQAPDVIYGVVWPLYGQEDEEGTPPEGGVQGGPDAVSGKPVTPVDEIVGYLNEAGVTAIKKHSERYVAEFCDDCGAPLFADPVGELAHAEMPEDAPSGTEHFH</sequence>
<protein>
    <recommendedName>
        <fullName evidence="4">DUF2863 domain-containing protein</fullName>
    </recommendedName>
</protein>
<reference evidence="2 3" key="1">
    <citation type="submission" date="2016-10" db="EMBL/GenBank/DDBJ databases">
        <authorList>
            <person name="de Groot N.N."/>
        </authorList>
    </citation>
    <scope>NUCLEOTIDE SEQUENCE [LARGE SCALE GENOMIC DNA]</scope>
    <source>
        <strain evidence="2 3">ATCC 43154</strain>
    </source>
</reference>
<dbReference type="Pfam" id="PF11062">
    <property type="entry name" value="DUF2863"/>
    <property type="match status" value="1"/>
</dbReference>
<name>A0A1I4MSY1_9BURK</name>
<dbReference type="AlphaFoldDB" id="A0A1I4MSY1"/>
<keyword evidence="3" id="KW-1185">Reference proteome</keyword>
<evidence type="ECO:0000313" key="2">
    <source>
        <dbReference type="EMBL" id="SFM06175.1"/>
    </source>
</evidence>
<evidence type="ECO:0000256" key="1">
    <source>
        <dbReference type="SAM" id="MobiDB-lite"/>
    </source>
</evidence>
<proteinExistence type="predicted"/>
<evidence type="ECO:0000313" key="3">
    <source>
        <dbReference type="Proteomes" id="UP000199470"/>
    </source>
</evidence>
<dbReference type="InterPro" id="IPR021292">
    <property type="entry name" value="DUF2863"/>
</dbReference>
<evidence type="ECO:0008006" key="4">
    <source>
        <dbReference type="Google" id="ProtNLM"/>
    </source>
</evidence>
<dbReference type="EMBL" id="FOTW01000011">
    <property type="protein sequence ID" value="SFM06175.1"/>
    <property type="molecule type" value="Genomic_DNA"/>
</dbReference>
<organism evidence="2 3">
    <name type="scientific">Rugamonas rubra</name>
    <dbReference type="NCBI Taxonomy" id="758825"/>
    <lineage>
        <taxon>Bacteria</taxon>
        <taxon>Pseudomonadati</taxon>
        <taxon>Pseudomonadota</taxon>
        <taxon>Betaproteobacteria</taxon>
        <taxon>Burkholderiales</taxon>
        <taxon>Oxalobacteraceae</taxon>
        <taxon>Telluria group</taxon>
        <taxon>Rugamonas</taxon>
    </lineage>
</organism>
<dbReference type="RefSeq" id="WP_093388019.1">
    <property type="nucleotide sequence ID" value="NZ_FOTW01000011.1"/>
</dbReference>
<dbReference type="OrthoDB" id="5291868at2"/>